<evidence type="ECO:0000256" key="3">
    <source>
        <dbReference type="ARBA" id="ARBA00022946"/>
    </source>
</evidence>
<keyword evidence="2" id="KW-0804">Transcription</keyword>
<reference evidence="4 5" key="1">
    <citation type="journal article" date="2020" name="Nat. Commun.">
        <title>Genome of Tripterygium wilfordii and identification of cytochrome P450 involved in triptolide biosynthesis.</title>
        <authorList>
            <person name="Tu L."/>
            <person name="Su P."/>
            <person name="Zhang Z."/>
            <person name="Gao L."/>
            <person name="Wang J."/>
            <person name="Hu T."/>
            <person name="Zhou J."/>
            <person name="Zhang Y."/>
            <person name="Zhao Y."/>
            <person name="Liu Y."/>
            <person name="Song Y."/>
            <person name="Tong Y."/>
            <person name="Lu Y."/>
            <person name="Yang J."/>
            <person name="Xu C."/>
            <person name="Jia M."/>
            <person name="Peters R.J."/>
            <person name="Huang L."/>
            <person name="Gao W."/>
        </authorList>
    </citation>
    <scope>NUCLEOTIDE SEQUENCE [LARGE SCALE GENOMIC DNA]</scope>
    <source>
        <strain evidence="5">cv. XIE 37</strain>
        <tissue evidence="4">Leaf</tissue>
    </source>
</reference>
<dbReference type="Proteomes" id="UP000593562">
    <property type="component" value="Unassembled WGS sequence"/>
</dbReference>
<dbReference type="SMART" id="SM00733">
    <property type="entry name" value="Mterf"/>
    <property type="match status" value="7"/>
</dbReference>
<keyword evidence="3" id="KW-0809">Transit peptide</keyword>
<dbReference type="AlphaFoldDB" id="A0A7J7CBB0"/>
<dbReference type="InterPro" id="IPR038538">
    <property type="entry name" value="MTERF_sf"/>
</dbReference>
<comment type="similarity">
    <text evidence="1">Belongs to the mTERF family.</text>
</comment>
<evidence type="ECO:0000313" key="4">
    <source>
        <dbReference type="EMBL" id="KAF5731474.1"/>
    </source>
</evidence>
<evidence type="ECO:0000256" key="2">
    <source>
        <dbReference type="ARBA" id="ARBA00022472"/>
    </source>
</evidence>
<dbReference type="EMBL" id="JAAARO010000018">
    <property type="protein sequence ID" value="KAF5731474.1"/>
    <property type="molecule type" value="Genomic_DNA"/>
</dbReference>
<proteinExistence type="inferred from homology"/>
<dbReference type="FunCoup" id="A0A7J7CBB0">
    <property type="interactions" value="326"/>
</dbReference>
<dbReference type="Pfam" id="PF02536">
    <property type="entry name" value="mTERF"/>
    <property type="match status" value="2"/>
</dbReference>
<evidence type="ECO:0000256" key="1">
    <source>
        <dbReference type="ARBA" id="ARBA00007692"/>
    </source>
</evidence>
<protein>
    <recommendedName>
        <fullName evidence="6">Mitochondrial transcription termination factor family protein</fullName>
    </recommendedName>
</protein>
<sequence length="402" mass="45358">MLSYQWTKRTQLLRLPLRNLNTHLGLFDNHEYLIIAKSFSSSNQKTAIADQEEKKLPFTVSYLINSCGFSLETAKSLSKKVNFENPKIPDSVVQLLRDHGLTNSQISKLIKSSPTLLLADKEKTLLPKLEFLQSVGISGAALADVVSSNRIMLRQSLKNQIIPTYNFLKNLLEDDEKVAHALKRAGFLYGLHNTAAPNISLLQRLGVPHSSMLLLVTRDAHVLCNKAEKFDAFVKMISGMGFNPSEKNFIIALRIVNGLSRDSWERKLKAFKEWGFSKDEILLAFRRYPNCMTLSVESISRRMDFLVSKMGWASPDVAKAPSVVSYSMEKRIIPRYSVIQALLFKGLINKKPALSSVINPADDIFLKRFVNRYQEQEPQLSDIFEGKMKLSDLGIGFGVSEL</sequence>
<accession>A0A7J7CBB0</accession>
<dbReference type="PANTHER" id="PTHR13068">
    <property type="entry name" value="CGI-12 PROTEIN-RELATED"/>
    <property type="match status" value="1"/>
</dbReference>
<dbReference type="PANTHER" id="PTHR13068:SF133">
    <property type="entry name" value="MITOCHONDRIAL TRANSCRIPTION TERMINATION FACTOR FAMILY PROTEIN"/>
    <property type="match status" value="1"/>
</dbReference>
<dbReference type="InParanoid" id="A0A7J7CBB0"/>
<dbReference type="GO" id="GO:0003676">
    <property type="term" value="F:nucleic acid binding"/>
    <property type="evidence" value="ECO:0007669"/>
    <property type="project" value="InterPro"/>
</dbReference>
<keyword evidence="2" id="KW-0806">Transcription termination</keyword>
<name>A0A7J7CBB0_TRIWF</name>
<organism evidence="4 5">
    <name type="scientific">Tripterygium wilfordii</name>
    <name type="common">Thunder God vine</name>
    <dbReference type="NCBI Taxonomy" id="458696"/>
    <lineage>
        <taxon>Eukaryota</taxon>
        <taxon>Viridiplantae</taxon>
        <taxon>Streptophyta</taxon>
        <taxon>Embryophyta</taxon>
        <taxon>Tracheophyta</taxon>
        <taxon>Spermatophyta</taxon>
        <taxon>Magnoliopsida</taxon>
        <taxon>eudicotyledons</taxon>
        <taxon>Gunneridae</taxon>
        <taxon>Pentapetalae</taxon>
        <taxon>rosids</taxon>
        <taxon>fabids</taxon>
        <taxon>Celastrales</taxon>
        <taxon>Celastraceae</taxon>
        <taxon>Tripterygium</taxon>
    </lineage>
</organism>
<dbReference type="Gene3D" id="1.25.70.10">
    <property type="entry name" value="Transcription termination factor 3, mitochondrial"/>
    <property type="match status" value="1"/>
</dbReference>
<dbReference type="GO" id="GO:0006353">
    <property type="term" value="P:DNA-templated transcription termination"/>
    <property type="evidence" value="ECO:0007669"/>
    <property type="project" value="UniProtKB-KW"/>
</dbReference>
<evidence type="ECO:0000313" key="5">
    <source>
        <dbReference type="Proteomes" id="UP000593562"/>
    </source>
</evidence>
<dbReference type="FunFam" id="1.25.70.10:FF:000001">
    <property type="entry name" value="Mitochondrial transcription termination factor-like"/>
    <property type="match status" value="1"/>
</dbReference>
<evidence type="ECO:0008006" key="6">
    <source>
        <dbReference type="Google" id="ProtNLM"/>
    </source>
</evidence>
<keyword evidence="2" id="KW-0805">Transcription regulation</keyword>
<gene>
    <name evidence="4" type="ORF">HS088_TW18G00152</name>
</gene>
<comment type="caution">
    <text evidence="4">The sequence shown here is derived from an EMBL/GenBank/DDBJ whole genome shotgun (WGS) entry which is preliminary data.</text>
</comment>
<dbReference type="InterPro" id="IPR003690">
    <property type="entry name" value="MTERF"/>
</dbReference>
<keyword evidence="5" id="KW-1185">Reference proteome</keyword>